<dbReference type="SMART" id="SM00320">
    <property type="entry name" value="WD40"/>
    <property type="match status" value="7"/>
</dbReference>
<dbReference type="Pfam" id="PF23414">
    <property type="entry name" value="Beta-prop_EML_2"/>
    <property type="match status" value="1"/>
</dbReference>
<dbReference type="CDD" id="cd00030">
    <property type="entry name" value="C2"/>
    <property type="match status" value="1"/>
</dbReference>
<evidence type="ECO:0000313" key="7">
    <source>
        <dbReference type="EMBL" id="KAJ5072729.1"/>
    </source>
</evidence>
<dbReference type="PROSITE" id="PS50004">
    <property type="entry name" value="C2"/>
    <property type="match status" value="1"/>
</dbReference>
<dbReference type="InterPro" id="IPR001680">
    <property type="entry name" value="WD40_rpt"/>
</dbReference>
<organism evidence="7 8">
    <name type="scientific">Anaeramoeba ignava</name>
    <name type="common">Anaerobic marine amoeba</name>
    <dbReference type="NCBI Taxonomy" id="1746090"/>
    <lineage>
        <taxon>Eukaryota</taxon>
        <taxon>Metamonada</taxon>
        <taxon>Anaeramoebidae</taxon>
        <taxon>Anaeramoeba</taxon>
    </lineage>
</organism>
<dbReference type="Proteomes" id="UP001149090">
    <property type="component" value="Unassembled WGS sequence"/>
</dbReference>
<dbReference type="Gene3D" id="2.130.10.10">
    <property type="entry name" value="YVTN repeat-like/Quinoprotein amine dehydrogenase"/>
    <property type="match status" value="2"/>
</dbReference>
<dbReference type="InterPro" id="IPR036322">
    <property type="entry name" value="WD40_repeat_dom_sf"/>
</dbReference>
<dbReference type="PANTHER" id="PTHR13720:SF33">
    <property type="entry name" value="HELP DOMAIN-CONTAINING PROTEIN"/>
    <property type="match status" value="1"/>
</dbReference>
<keyword evidence="2" id="KW-0677">Repeat</keyword>
<evidence type="ECO:0000256" key="4">
    <source>
        <dbReference type="SAM" id="Coils"/>
    </source>
</evidence>
<feature type="repeat" description="WD" evidence="3">
    <location>
        <begin position="559"/>
        <end position="600"/>
    </location>
</feature>
<dbReference type="InterPro" id="IPR050630">
    <property type="entry name" value="WD_repeat_EMAP"/>
</dbReference>
<accession>A0A9Q0RA54</accession>
<dbReference type="GO" id="GO:0008017">
    <property type="term" value="F:microtubule binding"/>
    <property type="evidence" value="ECO:0007669"/>
    <property type="project" value="TreeGrafter"/>
</dbReference>
<dbReference type="InterPro" id="IPR055439">
    <property type="entry name" value="Beta-prop_EML_1st"/>
</dbReference>
<sequence>MDWLYTPLKQYQYSKWIFVKLLSVKDLNLENPEVNNDFYCKLYVEHQLYQTRAIFGTQSPEFNQTFRFGLMNKKKKLTIEIYQFKSFINDIKYGSVFVTLQGLKHEQSNKFAFDIPNASSGKVFIELTYISFAKINLSDFHLFQYSSTSHDKSSILSRRKSITGISDTETEYEENENQNISDQMENQDKISEKEITNKDQENKNKKSDFSDDQFEDFDFINGENQNENENENENENQNQNQNQFENEKDDQPLTLDFIYGYHGWEGRNNLHFISEKEIIYTASTRGIIYNMKTHKQEFLQYHESDIYCDAINYDKTLFCTAEMKDNPLICVWDIKERKLLSSFFTQNENGIEYITFSEEGTRLVTVGSDSKHTISLYDWKKRQLICSHIGDENNKIFYAQFNSFSQTEFITCGFMHLTFWSYDANSNSLIFKKPEMGKKETKYMFLSLLLMNNHIFCGNKKGDILIFNYQTHQLINTLRAHNGPCFLLKRMNDEIFFTCGKDGKMLIFSSLNFQKNSQIQLGIGSIRSADCFNNQMIFGNLKNQIWEMDLETKKPNLVLFGNIEPVYGLAVHPKKKEFLTACDDRTLRLWDSTTHSEISKKSINGQPRLVIFSDDGEYIALVLRDGEFYILRSDNYKHISNRKDTTSFASTMSFSPDSRYFAMAYFDGKIDIYDSNTGFRKNQSIKIDLKKIDIEERDIKALNWSSDSKYLQILQIPIKISTFSFETNKLLSKEEEEELKTQNIQWKGNRFQNIQQFQDYSESFSQVQYPEHKNLFVALDRSNKMKLFSLPLDPNKIKTYNAHDTPIAQVDFIQDSHVLSVGGEDRCIFQWKLNTKI</sequence>
<dbReference type="PROSITE" id="PS50294">
    <property type="entry name" value="WD_REPEATS_REGION"/>
    <property type="match status" value="2"/>
</dbReference>
<evidence type="ECO:0000313" key="8">
    <source>
        <dbReference type="Proteomes" id="UP001149090"/>
    </source>
</evidence>
<dbReference type="Gene3D" id="2.60.40.150">
    <property type="entry name" value="C2 domain"/>
    <property type="match status" value="1"/>
</dbReference>
<dbReference type="Pfam" id="PF23409">
    <property type="entry name" value="Beta-prop_EML"/>
    <property type="match status" value="1"/>
</dbReference>
<dbReference type="InterPro" id="IPR055442">
    <property type="entry name" value="Beta-prop_EML-like_2nd"/>
</dbReference>
<feature type="coiled-coil region" evidence="4">
    <location>
        <begin position="220"/>
        <end position="250"/>
    </location>
</feature>
<dbReference type="EMBL" id="JAPDFW010000080">
    <property type="protein sequence ID" value="KAJ5072729.1"/>
    <property type="molecule type" value="Genomic_DNA"/>
</dbReference>
<feature type="region of interest" description="Disordered" evidence="5">
    <location>
        <begin position="166"/>
        <end position="187"/>
    </location>
</feature>
<feature type="domain" description="C2" evidence="6">
    <location>
        <begin position="1"/>
        <end position="113"/>
    </location>
</feature>
<dbReference type="PANTHER" id="PTHR13720">
    <property type="entry name" value="WD-40 REPEAT PROTEIN"/>
    <property type="match status" value="1"/>
</dbReference>
<evidence type="ECO:0000256" key="2">
    <source>
        <dbReference type="ARBA" id="ARBA00022737"/>
    </source>
</evidence>
<dbReference type="SMART" id="SM00239">
    <property type="entry name" value="C2"/>
    <property type="match status" value="1"/>
</dbReference>
<protein>
    <submittedName>
        <fullName evidence="7">Wd-40 repeat protein</fullName>
    </submittedName>
</protein>
<reference evidence="7" key="1">
    <citation type="submission" date="2022-10" db="EMBL/GenBank/DDBJ databases">
        <title>Novel sulphate-reducing endosymbionts in the free-living metamonad Anaeramoeba.</title>
        <authorList>
            <person name="Jerlstrom-Hultqvist J."/>
            <person name="Cepicka I."/>
            <person name="Gallot-Lavallee L."/>
            <person name="Salas-Leiva D."/>
            <person name="Curtis B.A."/>
            <person name="Zahonova K."/>
            <person name="Pipaliya S."/>
            <person name="Dacks J."/>
            <person name="Roger A.J."/>
        </authorList>
    </citation>
    <scope>NUCLEOTIDE SEQUENCE</scope>
    <source>
        <strain evidence="7">BMAN</strain>
    </source>
</reference>
<comment type="caution">
    <text evidence="7">The sequence shown here is derived from an EMBL/GenBank/DDBJ whole genome shotgun (WGS) entry which is preliminary data.</text>
</comment>
<evidence type="ECO:0000259" key="6">
    <source>
        <dbReference type="PROSITE" id="PS50004"/>
    </source>
</evidence>
<dbReference type="Pfam" id="PF00168">
    <property type="entry name" value="C2"/>
    <property type="match status" value="1"/>
</dbReference>
<keyword evidence="8" id="KW-1185">Reference proteome</keyword>
<dbReference type="InterPro" id="IPR015943">
    <property type="entry name" value="WD40/YVTN_repeat-like_dom_sf"/>
</dbReference>
<gene>
    <name evidence="7" type="ORF">M0811_09426</name>
</gene>
<dbReference type="AlphaFoldDB" id="A0A9Q0RA54"/>
<dbReference type="SUPFAM" id="SSF49562">
    <property type="entry name" value="C2 domain (Calcium/lipid-binding domain, CaLB)"/>
    <property type="match status" value="1"/>
</dbReference>
<keyword evidence="4" id="KW-0175">Coiled coil</keyword>
<feature type="repeat" description="WD" evidence="3">
    <location>
        <begin position="800"/>
        <end position="837"/>
    </location>
</feature>
<dbReference type="SUPFAM" id="SSF50978">
    <property type="entry name" value="WD40 repeat-like"/>
    <property type="match status" value="2"/>
</dbReference>
<name>A0A9Q0RA54_ANAIG</name>
<dbReference type="InterPro" id="IPR035892">
    <property type="entry name" value="C2_domain_sf"/>
</dbReference>
<evidence type="ECO:0000256" key="3">
    <source>
        <dbReference type="PROSITE-ProRule" id="PRU00221"/>
    </source>
</evidence>
<dbReference type="PROSITE" id="PS50082">
    <property type="entry name" value="WD_REPEATS_2"/>
    <property type="match status" value="2"/>
</dbReference>
<evidence type="ECO:0000256" key="1">
    <source>
        <dbReference type="ARBA" id="ARBA00022574"/>
    </source>
</evidence>
<proteinExistence type="predicted"/>
<dbReference type="OrthoDB" id="47802at2759"/>
<keyword evidence="1 3" id="KW-0853">WD repeat</keyword>
<evidence type="ECO:0000256" key="5">
    <source>
        <dbReference type="SAM" id="MobiDB-lite"/>
    </source>
</evidence>
<dbReference type="InterPro" id="IPR000008">
    <property type="entry name" value="C2_dom"/>
</dbReference>